<proteinExistence type="predicted"/>
<dbReference type="Gene3D" id="3.40.50.300">
    <property type="entry name" value="P-loop containing nucleotide triphosphate hydrolases"/>
    <property type="match status" value="1"/>
</dbReference>
<dbReference type="EMBL" id="KY684086">
    <property type="protein sequence ID" value="ARF09748.1"/>
    <property type="molecule type" value="Genomic_DNA"/>
</dbReference>
<sequence>MDYKDKYIKYKTKYLELKNKNNMIGGAPEIIIHISGASGSGKTTLGNKLKTKFGNKIVVKDIDDLRVEFIKEYYGDKEWDIIDKDAYQNFIDNYIDKINKPLILVGLNNMPWWHKDLYYNMHSTHNFYINLEDETIIKQKCIRYLTEELKEITKDEMAMNDMIYNNKKFIRLVTEGIKRECNASEIIEYSNKWKADYEHQGYRIISREEIYDLVCEILDENLR</sequence>
<name>A0A1V0SDM1_9VIRU</name>
<protein>
    <submittedName>
        <fullName evidence="1">AAA domain protein</fullName>
    </submittedName>
</protein>
<reference evidence="1" key="1">
    <citation type="journal article" date="2017" name="Science">
        <title>Giant viruses with an expanded complement of translation system components.</title>
        <authorList>
            <person name="Schulz F."/>
            <person name="Yutin N."/>
            <person name="Ivanova N.N."/>
            <person name="Ortega D.R."/>
            <person name="Lee T.K."/>
            <person name="Vierheilig J."/>
            <person name="Daims H."/>
            <person name="Horn M."/>
            <person name="Wagner M."/>
            <person name="Jensen G.J."/>
            <person name="Kyrpides N.C."/>
            <person name="Koonin E.V."/>
            <person name="Woyke T."/>
        </authorList>
    </citation>
    <scope>NUCLEOTIDE SEQUENCE</scope>
    <source>
        <strain evidence="1">ILV1</strain>
    </source>
</reference>
<gene>
    <name evidence="1" type="ORF">Indivirus_2_127</name>
</gene>
<dbReference type="SUPFAM" id="SSF52540">
    <property type="entry name" value="P-loop containing nucleoside triphosphate hydrolases"/>
    <property type="match status" value="1"/>
</dbReference>
<organism evidence="1">
    <name type="scientific">Indivirus ILV1</name>
    <dbReference type="NCBI Taxonomy" id="1977633"/>
    <lineage>
        <taxon>Viruses</taxon>
        <taxon>Varidnaviria</taxon>
        <taxon>Bamfordvirae</taxon>
        <taxon>Nucleocytoviricota</taxon>
        <taxon>Megaviricetes</taxon>
        <taxon>Imitervirales</taxon>
        <taxon>Mimiviridae</taxon>
        <taxon>Klosneuvirinae</taxon>
        <taxon>Indivirus</taxon>
    </lineage>
</organism>
<dbReference type="InterPro" id="IPR027417">
    <property type="entry name" value="P-loop_NTPase"/>
</dbReference>
<evidence type="ECO:0000313" key="1">
    <source>
        <dbReference type="EMBL" id="ARF09748.1"/>
    </source>
</evidence>
<accession>A0A1V0SDM1</accession>